<name>A0A2K0SZF0_9HYPO</name>
<dbReference type="InterPro" id="IPR029033">
    <property type="entry name" value="His_PPase_superfam"/>
</dbReference>
<dbReference type="PANTHER" id="PTHR16469:SF27">
    <property type="entry name" value="UBIQUITIN-ASSOCIATED AND SH3 DOMAIN-CONTAINING BA-RELATED"/>
    <property type="match status" value="1"/>
</dbReference>
<feature type="region of interest" description="Disordered" evidence="1">
    <location>
        <begin position="425"/>
        <end position="544"/>
    </location>
</feature>
<dbReference type="AlphaFoldDB" id="A0A2K0SZF0"/>
<comment type="caution">
    <text evidence="2">The sequence shown here is derived from an EMBL/GenBank/DDBJ whole genome shotgun (WGS) entry which is preliminary data.</text>
</comment>
<accession>A0A2K0SZF0</accession>
<dbReference type="CDD" id="cd07040">
    <property type="entry name" value="HP"/>
    <property type="match status" value="1"/>
</dbReference>
<dbReference type="OrthoDB" id="3898179at2759"/>
<evidence type="ECO:0000256" key="1">
    <source>
        <dbReference type="SAM" id="MobiDB-lite"/>
    </source>
</evidence>
<feature type="compositionally biased region" description="Polar residues" evidence="1">
    <location>
        <begin position="477"/>
        <end position="488"/>
    </location>
</feature>
<feature type="region of interest" description="Disordered" evidence="1">
    <location>
        <begin position="580"/>
        <end position="604"/>
    </location>
</feature>
<dbReference type="EMBL" id="MTYH01000102">
    <property type="protein sequence ID" value="PNP38655.1"/>
    <property type="molecule type" value="Genomic_DNA"/>
</dbReference>
<protein>
    <recommendedName>
        <fullName evidence="4">Phosphoglycerate mutase</fullName>
    </recommendedName>
</protein>
<proteinExistence type="predicted"/>
<sequence>MGRLPSHIFIVRHGNRLDAADKQWHLTSPTPYDTPLTYGGFLQARQVGNQISSILEQAKVDAEVTKNGAGLSGKRRRFRVVIHSSPFLRCIQTSIGITSGLAQTAPDSIYQPSDVIVPRKAPIGQQNSNKSALLRLDTFLGEWLTPEYFETITPPPGASLMMAGAKSELLRREDYSMYTSAPVSSNSRPASKGALWSSPVSTPQPPASPTLERGSGVFAQSAMAAALSSASQDQKKGYAPPRPLHAVSSNGKIPDGFVAHARDSCAVIDYQWDSMRAPLDFGDGGKLGEEWASMHHRFRSGLRKMVNWYATTDYPDEMLCASANNDSDHNCNDSGYGEDEDEEIETVVIIVSHGAGCNALIGAVTHQPVLMDVGIASITVAVRKSDADYSKALAAAADRQGGAASPLAAVDDLYDIRLSASTEHLRSNSGASITGPPASPRNSWGGSGRRGRGSVLASPTTAEGPVQSPFTGLVYGNRSTSANASVGTFTRRDSGSSRQSPKVAPPAGMTLKVSSGNESSGQTAGQAAGRTTGRGSTSSSSGLWTPARSALRFIDDVDEEAVDDYDSMLPDFDNKRFNPISNENVKPASKETKSTPFPLLSASKDTKSEPFPFLDRAAERPTSSKGPVFAAPITINTELASKAFGSPVEEMPLSQLGGLWSLAVPEQNVSPDWSQTKRRWTVNERA</sequence>
<evidence type="ECO:0008006" key="4">
    <source>
        <dbReference type="Google" id="ProtNLM"/>
    </source>
</evidence>
<feature type="region of interest" description="Disordered" evidence="1">
    <location>
        <begin position="180"/>
        <end position="213"/>
    </location>
</feature>
<feature type="compositionally biased region" description="Polar residues" evidence="1">
    <location>
        <begin position="180"/>
        <end position="189"/>
    </location>
</feature>
<dbReference type="PANTHER" id="PTHR16469">
    <property type="entry name" value="UBIQUITIN-ASSOCIATED AND SH3 DOMAIN-CONTAINING BA-RELATED"/>
    <property type="match status" value="1"/>
</dbReference>
<dbReference type="InterPro" id="IPR013078">
    <property type="entry name" value="His_Pase_superF_clade-1"/>
</dbReference>
<dbReference type="InterPro" id="IPR051710">
    <property type="entry name" value="Phosphatase_SH3-domain"/>
</dbReference>
<dbReference type="Gene3D" id="3.40.50.1240">
    <property type="entry name" value="Phosphoglycerate mutase-like"/>
    <property type="match status" value="1"/>
</dbReference>
<feature type="compositionally biased region" description="Low complexity" evidence="1">
    <location>
        <begin position="519"/>
        <end position="542"/>
    </location>
</feature>
<reference evidence="2 3" key="1">
    <citation type="submission" date="2017-02" db="EMBL/GenBank/DDBJ databases">
        <title>Genomes of Trichoderma spp. with biocontrol activity.</title>
        <authorList>
            <person name="Gardiner D."/>
            <person name="Kazan K."/>
            <person name="Vos C."/>
            <person name="Harvey P."/>
        </authorList>
    </citation>
    <scope>NUCLEOTIDE SEQUENCE [LARGE SCALE GENOMIC DNA]</scope>
    <source>
        <strain evidence="2 3">A5MH</strain>
    </source>
</reference>
<dbReference type="SMART" id="SM00855">
    <property type="entry name" value="PGAM"/>
    <property type="match status" value="1"/>
</dbReference>
<evidence type="ECO:0000313" key="2">
    <source>
        <dbReference type="EMBL" id="PNP38655.1"/>
    </source>
</evidence>
<dbReference type="Proteomes" id="UP000236546">
    <property type="component" value="Unassembled WGS sequence"/>
</dbReference>
<dbReference type="SUPFAM" id="SSF53254">
    <property type="entry name" value="Phosphoglycerate mutase-like"/>
    <property type="match status" value="1"/>
</dbReference>
<evidence type="ECO:0000313" key="3">
    <source>
        <dbReference type="Proteomes" id="UP000236546"/>
    </source>
</evidence>
<gene>
    <name evidence="2" type="ORF">TGAMA5MH_09381</name>
</gene>
<organism evidence="2 3">
    <name type="scientific">Trichoderma gamsii</name>
    <dbReference type="NCBI Taxonomy" id="398673"/>
    <lineage>
        <taxon>Eukaryota</taxon>
        <taxon>Fungi</taxon>
        <taxon>Dikarya</taxon>
        <taxon>Ascomycota</taxon>
        <taxon>Pezizomycotina</taxon>
        <taxon>Sordariomycetes</taxon>
        <taxon>Hypocreomycetidae</taxon>
        <taxon>Hypocreales</taxon>
        <taxon>Hypocreaceae</taxon>
        <taxon>Trichoderma</taxon>
    </lineage>
</organism>